<feature type="transmembrane region" description="Helical" evidence="6">
    <location>
        <begin position="302"/>
        <end position="324"/>
    </location>
</feature>
<keyword evidence="4 6" id="KW-1133">Transmembrane helix</keyword>
<keyword evidence="2" id="KW-1003">Cell membrane</keyword>
<feature type="transmembrane region" description="Helical" evidence="6">
    <location>
        <begin position="96"/>
        <end position="116"/>
    </location>
</feature>
<feature type="transmembrane region" description="Helical" evidence="6">
    <location>
        <begin position="371"/>
        <end position="392"/>
    </location>
</feature>
<dbReference type="PANTHER" id="PTHR30250">
    <property type="entry name" value="PST FAMILY PREDICTED COLANIC ACID TRANSPORTER"/>
    <property type="match status" value="1"/>
</dbReference>
<comment type="subcellular location">
    <subcellularLocation>
        <location evidence="1">Cell membrane</location>
        <topology evidence="1">Multi-pass membrane protein</topology>
    </subcellularLocation>
</comment>
<evidence type="ECO:0000256" key="2">
    <source>
        <dbReference type="ARBA" id="ARBA00022475"/>
    </source>
</evidence>
<keyword evidence="3 6" id="KW-0812">Transmembrane</keyword>
<reference evidence="7 8" key="1">
    <citation type="submission" date="2018-05" db="EMBL/GenBank/DDBJ databases">
        <title>Leucothrix arctica sp. nov., isolated from Arctic seawater.</title>
        <authorList>
            <person name="Choi A."/>
            <person name="Baek K."/>
        </authorList>
    </citation>
    <scope>NUCLEOTIDE SEQUENCE [LARGE SCALE GENOMIC DNA]</scope>
    <source>
        <strain evidence="7 8">IMCC9719</strain>
    </source>
</reference>
<feature type="transmembrane region" description="Helical" evidence="6">
    <location>
        <begin position="266"/>
        <end position="290"/>
    </location>
</feature>
<keyword evidence="5 6" id="KW-0472">Membrane</keyword>
<proteinExistence type="predicted"/>
<evidence type="ECO:0000256" key="6">
    <source>
        <dbReference type="SAM" id="Phobius"/>
    </source>
</evidence>
<dbReference type="PANTHER" id="PTHR30250:SF11">
    <property type="entry name" value="O-ANTIGEN TRANSPORTER-RELATED"/>
    <property type="match status" value="1"/>
</dbReference>
<name>A0A317CKP6_9GAMM</name>
<dbReference type="OrthoDB" id="5620771at2"/>
<feature type="transmembrane region" description="Helical" evidence="6">
    <location>
        <begin position="160"/>
        <end position="182"/>
    </location>
</feature>
<dbReference type="Proteomes" id="UP000245506">
    <property type="component" value="Unassembled WGS sequence"/>
</dbReference>
<evidence type="ECO:0000256" key="3">
    <source>
        <dbReference type="ARBA" id="ARBA00022692"/>
    </source>
</evidence>
<evidence type="ECO:0000313" key="7">
    <source>
        <dbReference type="EMBL" id="PWQ98909.1"/>
    </source>
</evidence>
<evidence type="ECO:0000256" key="1">
    <source>
        <dbReference type="ARBA" id="ARBA00004651"/>
    </source>
</evidence>
<feature type="transmembrane region" description="Helical" evidence="6">
    <location>
        <begin position="188"/>
        <end position="206"/>
    </location>
</feature>
<keyword evidence="8" id="KW-1185">Reference proteome</keyword>
<feature type="transmembrane region" description="Helical" evidence="6">
    <location>
        <begin position="398"/>
        <end position="419"/>
    </location>
</feature>
<feature type="transmembrane region" description="Helical" evidence="6">
    <location>
        <begin position="128"/>
        <end position="148"/>
    </location>
</feature>
<comment type="caution">
    <text evidence="7">The sequence shown here is derived from an EMBL/GenBank/DDBJ whole genome shotgun (WGS) entry which is preliminary data.</text>
</comment>
<feature type="transmembrane region" description="Helical" evidence="6">
    <location>
        <begin position="336"/>
        <end position="364"/>
    </location>
</feature>
<evidence type="ECO:0000256" key="5">
    <source>
        <dbReference type="ARBA" id="ARBA00023136"/>
    </source>
</evidence>
<dbReference type="Pfam" id="PF01943">
    <property type="entry name" value="Polysacc_synt"/>
    <property type="match status" value="1"/>
</dbReference>
<feature type="transmembrane region" description="Helical" evidence="6">
    <location>
        <begin position="12"/>
        <end position="37"/>
    </location>
</feature>
<dbReference type="RefSeq" id="WP_109821715.1">
    <property type="nucleotide sequence ID" value="NZ_QGKL01000009.1"/>
</dbReference>
<protein>
    <submittedName>
        <fullName evidence="7">Polysaccharide biosynthesis protein</fullName>
    </submittedName>
</protein>
<accession>A0A317CKP6</accession>
<dbReference type="GO" id="GO:0005886">
    <property type="term" value="C:plasma membrane"/>
    <property type="evidence" value="ECO:0007669"/>
    <property type="project" value="UniProtKB-SubCell"/>
</dbReference>
<organism evidence="7 8">
    <name type="scientific">Leucothrix arctica</name>
    <dbReference type="NCBI Taxonomy" id="1481894"/>
    <lineage>
        <taxon>Bacteria</taxon>
        <taxon>Pseudomonadati</taxon>
        <taxon>Pseudomonadota</taxon>
        <taxon>Gammaproteobacteria</taxon>
        <taxon>Thiotrichales</taxon>
        <taxon>Thiotrichaceae</taxon>
        <taxon>Leucothrix</taxon>
    </lineage>
</organism>
<evidence type="ECO:0000256" key="4">
    <source>
        <dbReference type="ARBA" id="ARBA00022989"/>
    </source>
</evidence>
<gene>
    <name evidence="7" type="ORF">DKT75_01730</name>
</gene>
<feature type="transmembrane region" description="Helical" evidence="6">
    <location>
        <begin position="226"/>
        <end position="246"/>
    </location>
</feature>
<dbReference type="InterPro" id="IPR050833">
    <property type="entry name" value="Poly_Biosynth_Transport"/>
</dbReference>
<dbReference type="AlphaFoldDB" id="A0A317CKP6"/>
<dbReference type="EMBL" id="QGKL01000009">
    <property type="protein sequence ID" value="PWQ98909.1"/>
    <property type="molecule type" value="Genomic_DNA"/>
</dbReference>
<sequence length="437" mass="48367">MKIINKLRHNPLIIQSALSIIARFTGVALNFAVAILISRQLSLGNAGVIFLLMTFVSGVALMSRFGLDQLIVKEVASAPEDQHGFKTSYLKNTHELVFALSLVFVGIWVLLSPYAQQAFFDGAIDLHHLMWASLCVVFFNFITVNSFYLKGIRQSSLSVLTQNALPAITFLILIAVAWQYFVSGTGHIVLYIVSLVAAGALSFLFVKSHLSSKENNGDIAPKFHKLFIKSLPLAPISFFSFMMLWADTVMVGYFLSNEKVALYSVAAKISYISLFFLGALDATIYPRLLAIYNHKPEKLWSFFWQATGLVIAVLVAVTGIMYLLSDYLLLAFRPEYVAASSALGLLLLAQLLRAASLTFSFMFIAREKVRFLNISLTIAMVVNLVANIFMIPRYGIEGAAIATLLANATLVAFVIIMFYQQKLLSRPKQSEAASYDS</sequence>
<feature type="transmembrane region" description="Helical" evidence="6">
    <location>
        <begin position="43"/>
        <end position="63"/>
    </location>
</feature>
<dbReference type="InterPro" id="IPR002797">
    <property type="entry name" value="Polysacc_synth"/>
</dbReference>
<evidence type="ECO:0000313" key="8">
    <source>
        <dbReference type="Proteomes" id="UP000245506"/>
    </source>
</evidence>